<accession>A0A382K6P6</accession>
<feature type="region of interest" description="Disordered" evidence="4">
    <location>
        <begin position="106"/>
        <end position="142"/>
    </location>
</feature>
<dbReference type="InterPro" id="IPR013126">
    <property type="entry name" value="Hsp_70_fam"/>
</dbReference>
<keyword evidence="3" id="KW-0175">Coiled coil</keyword>
<organism evidence="5">
    <name type="scientific">marine metagenome</name>
    <dbReference type="NCBI Taxonomy" id="408172"/>
    <lineage>
        <taxon>unclassified sequences</taxon>
        <taxon>metagenomes</taxon>
        <taxon>ecological metagenomes</taxon>
    </lineage>
</organism>
<dbReference type="EMBL" id="UINC01078672">
    <property type="protein sequence ID" value="SVC19978.1"/>
    <property type="molecule type" value="Genomic_DNA"/>
</dbReference>
<reference evidence="5" key="1">
    <citation type="submission" date="2018-05" db="EMBL/GenBank/DDBJ databases">
        <authorList>
            <person name="Lanie J.A."/>
            <person name="Ng W.-L."/>
            <person name="Kazmierczak K.M."/>
            <person name="Andrzejewski T.M."/>
            <person name="Davidsen T.M."/>
            <person name="Wayne K.J."/>
            <person name="Tettelin H."/>
            <person name="Glass J.I."/>
            <person name="Rusch D."/>
            <person name="Podicherti R."/>
            <person name="Tsui H.-C.T."/>
            <person name="Winkler M.E."/>
        </authorList>
    </citation>
    <scope>NUCLEOTIDE SEQUENCE</scope>
</reference>
<evidence type="ECO:0000313" key="5">
    <source>
        <dbReference type="EMBL" id="SVC19978.1"/>
    </source>
</evidence>
<dbReference type="AlphaFoldDB" id="A0A382K6P6"/>
<feature type="non-terminal residue" evidence="5">
    <location>
        <position position="1"/>
    </location>
</feature>
<keyword evidence="1" id="KW-0547">Nucleotide-binding</keyword>
<evidence type="ECO:0000256" key="1">
    <source>
        <dbReference type="ARBA" id="ARBA00022741"/>
    </source>
</evidence>
<dbReference type="SUPFAM" id="SSF100934">
    <property type="entry name" value="Heat shock protein 70kD (HSP70), C-terminal subdomain"/>
    <property type="match status" value="1"/>
</dbReference>
<feature type="compositionally biased region" description="Acidic residues" evidence="4">
    <location>
        <begin position="124"/>
        <end position="142"/>
    </location>
</feature>
<evidence type="ECO:0000256" key="3">
    <source>
        <dbReference type="SAM" id="Coils"/>
    </source>
</evidence>
<protein>
    <recommendedName>
        <fullName evidence="6">Molecular chaperone DnaK</fullName>
    </recommendedName>
</protein>
<dbReference type="GO" id="GO:0005524">
    <property type="term" value="F:ATP binding"/>
    <property type="evidence" value="ECO:0007669"/>
    <property type="project" value="UniProtKB-KW"/>
</dbReference>
<feature type="coiled-coil region" evidence="3">
    <location>
        <begin position="61"/>
        <end position="97"/>
    </location>
</feature>
<keyword evidence="2" id="KW-0067">ATP-binding</keyword>
<evidence type="ECO:0000256" key="4">
    <source>
        <dbReference type="SAM" id="MobiDB-lite"/>
    </source>
</evidence>
<dbReference type="FunFam" id="1.20.1270.10:FF:000001">
    <property type="entry name" value="Molecular chaperone DnaK"/>
    <property type="match status" value="1"/>
</dbReference>
<dbReference type="Gene3D" id="1.20.1270.10">
    <property type="match status" value="1"/>
</dbReference>
<evidence type="ECO:0000256" key="2">
    <source>
        <dbReference type="ARBA" id="ARBA00022840"/>
    </source>
</evidence>
<proteinExistence type="predicted"/>
<feature type="compositionally biased region" description="Low complexity" evidence="4">
    <location>
        <begin position="106"/>
        <end position="123"/>
    </location>
</feature>
<dbReference type="GO" id="GO:0140662">
    <property type="term" value="F:ATP-dependent protein folding chaperone"/>
    <property type="evidence" value="ECO:0007669"/>
    <property type="project" value="InterPro"/>
</dbReference>
<dbReference type="InterPro" id="IPR029048">
    <property type="entry name" value="HSP70_C_sf"/>
</dbReference>
<gene>
    <name evidence="5" type="ORF">METZ01_LOCUS272832</name>
</gene>
<sequence>TASLPWPPQWPGPLMFLQVKEAEKHAEEDKQVREMVETHNQAESFIYATDKAIKDLGDKVDEDTKAKVEESKEKLQAAMKEEDLDGLKQALEDFQQASQAIGQMAYQQAAEEQAKNQAEGADSNVDDDNVVDVDYEEIDDEK</sequence>
<evidence type="ECO:0008006" key="6">
    <source>
        <dbReference type="Google" id="ProtNLM"/>
    </source>
</evidence>
<dbReference type="Pfam" id="PF00012">
    <property type="entry name" value="HSP70"/>
    <property type="match status" value="1"/>
</dbReference>
<name>A0A382K6P6_9ZZZZ</name>